<dbReference type="Pfam" id="PF02518">
    <property type="entry name" value="HATPase_c"/>
    <property type="match status" value="1"/>
</dbReference>
<dbReference type="SUPFAM" id="SSF55874">
    <property type="entry name" value="ATPase domain of HSP90 chaperone/DNA topoisomerase II/histidine kinase"/>
    <property type="match status" value="1"/>
</dbReference>
<dbReference type="EMBL" id="JBHRTR010000007">
    <property type="protein sequence ID" value="MFC3226149.1"/>
    <property type="molecule type" value="Genomic_DNA"/>
</dbReference>
<dbReference type="SUPFAM" id="SSF47384">
    <property type="entry name" value="Homodimeric domain of signal transducing histidine kinase"/>
    <property type="match status" value="1"/>
</dbReference>
<dbReference type="EC" id="2.7.13.3" evidence="2"/>
<organism evidence="9 10">
    <name type="scientific">Marinibaculum pumilum</name>
    <dbReference type="NCBI Taxonomy" id="1766165"/>
    <lineage>
        <taxon>Bacteria</taxon>
        <taxon>Pseudomonadati</taxon>
        <taxon>Pseudomonadota</taxon>
        <taxon>Alphaproteobacteria</taxon>
        <taxon>Rhodospirillales</taxon>
        <taxon>Rhodospirillaceae</taxon>
        <taxon>Marinibaculum</taxon>
    </lineage>
</organism>
<comment type="catalytic activity">
    <reaction evidence="1">
        <text>ATP + protein L-histidine = ADP + protein N-phospho-L-histidine.</text>
        <dbReference type="EC" id="2.7.13.3"/>
    </reaction>
</comment>
<dbReference type="Gene3D" id="1.10.287.130">
    <property type="match status" value="1"/>
</dbReference>
<dbReference type="InterPro" id="IPR003661">
    <property type="entry name" value="HisK_dim/P_dom"/>
</dbReference>
<feature type="domain" description="Response regulatory" evidence="7">
    <location>
        <begin position="632"/>
        <end position="749"/>
    </location>
</feature>
<evidence type="ECO:0000259" key="8">
    <source>
        <dbReference type="PROSITE" id="PS50112"/>
    </source>
</evidence>
<evidence type="ECO:0000313" key="10">
    <source>
        <dbReference type="Proteomes" id="UP001595528"/>
    </source>
</evidence>
<feature type="domain" description="Histidine kinase" evidence="6">
    <location>
        <begin position="238"/>
        <end position="462"/>
    </location>
</feature>
<dbReference type="Gene3D" id="3.40.50.2300">
    <property type="match status" value="2"/>
</dbReference>
<evidence type="ECO:0000259" key="6">
    <source>
        <dbReference type="PROSITE" id="PS50109"/>
    </source>
</evidence>
<dbReference type="Gene3D" id="3.30.565.10">
    <property type="entry name" value="Histidine kinase-like ATPase, C-terminal domain"/>
    <property type="match status" value="1"/>
</dbReference>
<dbReference type="Pfam" id="PF00512">
    <property type="entry name" value="HisKA"/>
    <property type="match status" value="1"/>
</dbReference>
<feature type="domain" description="PAS" evidence="8">
    <location>
        <begin position="98"/>
        <end position="142"/>
    </location>
</feature>
<dbReference type="PANTHER" id="PTHR45339:SF5">
    <property type="entry name" value="HISTIDINE KINASE"/>
    <property type="match status" value="1"/>
</dbReference>
<dbReference type="PROSITE" id="PS50110">
    <property type="entry name" value="RESPONSE_REGULATORY"/>
    <property type="match status" value="2"/>
</dbReference>
<dbReference type="SMART" id="SM00091">
    <property type="entry name" value="PAS"/>
    <property type="match status" value="1"/>
</dbReference>
<dbReference type="InterPro" id="IPR035965">
    <property type="entry name" value="PAS-like_dom_sf"/>
</dbReference>
<dbReference type="Pfam" id="PF00072">
    <property type="entry name" value="Response_reg"/>
    <property type="match status" value="1"/>
</dbReference>
<dbReference type="SMART" id="SM00448">
    <property type="entry name" value="REC"/>
    <property type="match status" value="2"/>
</dbReference>
<evidence type="ECO:0000256" key="2">
    <source>
        <dbReference type="ARBA" id="ARBA00012438"/>
    </source>
</evidence>
<dbReference type="Gene3D" id="3.30.450.20">
    <property type="entry name" value="PAS domain"/>
    <property type="match status" value="1"/>
</dbReference>
<dbReference type="InterPro" id="IPR013767">
    <property type="entry name" value="PAS_fold"/>
</dbReference>
<dbReference type="Pfam" id="PF00989">
    <property type="entry name" value="PAS"/>
    <property type="match status" value="1"/>
</dbReference>
<dbReference type="PRINTS" id="PR00344">
    <property type="entry name" value="BCTRLSENSOR"/>
</dbReference>
<dbReference type="InterPro" id="IPR000014">
    <property type="entry name" value="PAS"/>
</dbReference>
<dbReference type="SUPFAM" id="SSF52172">
    <property type="entry name" value="CheY-like"/>
    <property type="match status" value="2"/>
</dbReference>
<evidence type="ECO:0000256" key="3">
    <source>
        <dbReference type="ARBA" id="ARBA00022553"/>
    </source>
</evidence>
<dbReference type="InterPro" id="IPR005467">
    <property type="entry name" value="His_kinase_dom"/>
</dbReference>
<dbReference type="CDD" id="cd16922">
    <property type="entry name" value="HATPase_EvgS-ArcB-TorS-like"/>
    <property type="match status" value="1"/>
</dbReference>
<feature type="domain" description="Response regulatory" evidence="7">
    <location>
        <begin position="479"/>
        <end position="600"/>
    </location>
</feature>
<dbReference type="PANTHER" id="PTHR45339">
    <property type="entry name" value="HYBRID SIGNAL TRANSDUCTION HISTIDINE KINASE J"/>
    <property type="match status" value="1"/>
</dbReference>
<evidence type="ECO:0000256" key="5">
    <source>
        <dbReference type="SAM" id="Phobius"/>
    </source>
</evidence>
<feature type="modified residue" description="4-aspartylphosphate" evidence="4">
    <location>
        <position position="681"/>
    </location>
</feature>
<dbReference type="SUPFAM" id="SSF55785">
    <property type="entry name" value="PYP-like sensor domain (PAS domain)"/>
    <property type="match status" value="1"/>
</dbReference>
<sequence length="757" mass="82052">MAMRRPYLSAAAVAVAVAAIIAVTLIDIAAGEEASILGPLSITAIVLICTAILAISFLDALRTSRRIDRESRRVADMAERLAATVTAMNETNASLRASEEHYRNLVESQQDFIIRLDRRGCYTFVNDTYCRRIGRSREELIGAPFALQVEGGPADPLGHPDLGRPPYRARYDQRVHLAEGWSWIGWQDAAVRDRDGRVIELQRVGRDVTLRKEEEAGLHEAAEVAQAASRAKSAFLATMSHEIRTPMNGVLGMTRLLLQTELTPEQHSYAAAVRDSGTALLELINDILDYSKIEAGHFELASEEFDILAEIEAVAELLASRAAEKGVDVATYVAPEIPTKVIGDAGRLRQLVTNLVGNAVKFTETGGVVLRLRQARSDDAGAADFALYLEVEDTGIGIPAEAQAQLFQEFTQVDSSISRRYGGTGLGLAICRRIVELAGGSIGVQSEPDRGTRFWATLPLKRPPGAVSIGSGDQKLDLHVLLVDGFPLTAQATEQALTDMSCSVTVEGTGQGALLALQRAADSGGVFDLALIDDRLTDADPADLAAQIRAHPALHEMYLLATLPPDHRNRLDSLRTAGFDGYLLKPARRSSLRQRLGVAAKGHAGRVVGERFDEDELLPLYDDVTDALPGLRILLAEDNRINRLLAETLLTRAGHRVVNVADGNAAVMAAAGGEFDLVLMDLHMPRMDGVEAASQIRELPPPANLVPIMALTADTAEAEKQRCLEAGMDDFIEKPIDEEVLHRKIAQLRDLGRLQTA</sequence>
<dbReference type="CDD" id="cd00082">
    <property type="entry name" value="HisKA"/>
    <property type="match status" value="1"/>
</dbReference>
<protein>
    <recommendedName>
        <fullName evidence="2">histidine kinase</fullName>
        <ecNumber evidence="2">2.7.13.3</ecNumber>
    </recommendedName>
</protein>
<accession>A0ABV7KV64</accession>
<keyword evidence="5" id="KW-0812">Transmembrane</keyword>
<dbReference type="InterPro" id="IPR011006">
    <property type="entry name" value="CheY-like_superfamily"/>
</dbReference>
<dbReference type="InterPro" id="IPR001789">
    <property type="entry name" value="Sig_transdc_resp-reg_receiver"/>
</dbReference>
<evidence type="ECO:0000256" key="1">
    <source>
        <dbReference type="ARBA" id="ARBA00000085"/>
    </source>
</evidence>
<dbReference type="RefSeq" id="WP_379897955.1">
    <property type="nucleotide sequence ID" value="NZ_JBHRTR010000007.1"/>
</dbReference>
<feature type="transmembrane region" description="Helical" evidence="5">
    <location>
        <begin position="41"/>
        <end position="61"/>
    </location>
</feature>
<reference evidence="10" key="1">
    <citation type="journal article" date="2019" name="Int. J. Syst. Evol. Microbiol.">
        <title>The Global Catalogue of Microorganisms (GCM) 10K type strain sequencing project: providing services to taxonomists for standard genome sequencing and annotation.</title>
        <authorList>
            <consortium name="The Broad Institute Genomics Platform"/>
            <consortium name="The Broad Institute Genome Sequencing Center for Infectious Disease"/>
            <person name="Wu L."/>
            <person name="Ma J."/>
        </authorList>
    </citation>
    <scope>NUCLEOTIDE SEQUENCE [LARGE SCALE GENOMIC DNA]</scope>
    <source>
        <strain evidence="10">KCTC 42964</strain>
    </source>
</reference>
<evidence type="ECO:0000259" key="7">
    <source>
        <dbReference type="PROSITE" id="PS50110"/>
    </source>
</evidence>
<evidence type="ECO:0000313" key="9">
    <source>
        <dbReference type="EMBL" id="MFC3226149.1"/>
    </source>
</evidence>
<gene>
    <name evidence="9" type="ORF">ACFOGJ_02855</name>
</gene>
<keyword evidence="3 4" id="KW-0597">Phosphoprotein</keyword>
<dbReference type="InterPro" id="IPR003594">
    <property type="entry name" value="HATPase_dom"/>
</dbReference>
<name>A0ABV7KV64_9PROT</name>
<keyword evidence="5" id="KW-1133">Transmembrane helix</keyword>
<dbReference type="Proteomes" id="UP001595528">
    <property type="component" value="Unassembled WGS sequence"/>
</dbReference>
<comment type="caution">
    <text evidence="9">The sequence shown here is derived from an EMBL/GenBank/DDBJ whole genome shotgun (WGS) entry which is preliminary data.</text>
</comment>
<proteinExistence type="predicted"/>
<keyword evidence="10" id="KW-1185">Reference proteome</keyword>
<dbReference type="SMART" id="SM00387">
    <property type="entry name" value="HATPase_c"/>
    <property type="match status" value="1"/>
</dbReference>
<dbReference type="PROSITE" id="PS50112">
    <property type="entry name" value="PAS"/>
    <property type="match status" value="1"/>
</dbReference>
<dbReference type="InterPro" id="IPR036097">
    <property type="entry name" value="HisK_dim/P_sf"/>
</dbReference>
<dbReference type="SMART" id="SM00388">
    <property type="entry name" value="HisKA"/>
    <property type="match status" value="1"/>
</dbReference>
<dbReference type="InterPro" id="IPR004358">
    <property type="entry name" value="Sig_transdc_His_kin-like_C"/>
</dbReference>
<dbReference type="PROSITE" id="PS50109">
    <property type="entry name" value="HIS_KIN"/>
    <property type="match status" value="1"/>
</dbReference>
<dbReference type="CDD" id="cd17546">
    <property type="entry name" value="REC_hyHK_CKI1_RcsC-like"/>
    <property type="match status" value="1"/>
</dbReference>
<feature type="modified residue" description="4-aspartylphosphate" evidence="4">
    <location>
        <position position="533"/>
    </location>
</feature>
<evidence type="ECO:0000256" key="4">
    <source>
        <dbReference type="PROSITE-ProRule" id="PRU00169"/>
    </source>
</evidence>
<dbReference type="CDD" id="cd00130">
    <property type="entry name" value="PAS"/>
    <property type="match status" value="1"/>
</dbReference>
<keyword evidence="5" id="KW-0472">Membrane</keyword>
<dbReference type="NCBIfam" id="TIGR00229">
    <property type="entry name" value="sensory_box"/>
    <property type="match status" value="1"/>
</dbReference>
<dbReference type="InterPro" id="IPR036890">
    <property type="entry name" value="HATPase_C_sf"/>
</dbReference>